<keyword evidence="1" id="KW-0732">Signal</keyword>
<keyword evidence="3" id="KW-1185">Reference proteome</keyword>
<name>A0A1I8NIR6_MUSDO</name>
<dbReference type="VEuPathDB" id="VectorBase:MDOMA2_002020"/>
<feature type="chain" id="PRO_5044561735" evidence="1">
    <location>
        <begin position="42"/>
        <end position="103"/>
    </location>
</feature>
<dbReference type="GeneID" id="105262393"/>
<dbReference type="KEGG" id="mde:105262393"/>
<evidence type="ECO:0000256" key="1">
    <source>
        <dbReference type="SAM" id="SignalP"/>
    </source>
</evidence>
<accession>A0A1I8NIR6</accession>
<feature type="signal peptide" evidence="1">
    <location>
        <begin position="1"/>
        <end position="41"/>
    </location>
</feature>
<protein>
    <submittedName>
        <fullName evidence="4">Uncharacterized protein LOC105262393</fullName>
    </submittedName>
</protein>
<dbReference type="OrthoDB" id="7925822at2759"/>
<sequence length="103" mass="11152">MVNEQINNTSSQCSFQHSRKMQLFSFTTILLLALVAAVALAQPPPNCASNVAILCSAGGGPAVYARDPQTGACTKYDNRCLFNVFNCIKYRENQSTLQEVGSC</sequence>
<dbReference type="VEuPathDB" id="VectorBase:MDOA015815"/>
<dbReference type="EnsemblMetazoa" id="MDOA015815-RA">
    <property type="protein sequence ID" value="MDOA015815-PA"/>
    <property type="gene ID" value="MDOA015815"/>
</dbReference>
<evidence type="ECO:0000313" key="2">
    <source>
        <dbReference type="EnsemblMetazoa" id="MDOA015815-PA"/>
    </source>
</evidence>
<reference evidence="4" key="2">
    <citation type="submission" date="2025-04" db="UniProtKB">
        <authorList>
            <consortium name="RefSeq"/>
        </authorList>
    </citation>
    <scope>IDENTIFICATION</scope>
    <source>
        <strain evidence="4">Aabys</strain>
    </source>
</reference>
<dbReference type="Proteomes" id="UP001652621">
    <property type="component" value="Unplaced"/>
</dbReference>
<evidence type="ECO:0000313" key="3">
    <source>
        <dbReference type="Proteomes" id="UP001652621"/>
    </source>
</evidence>
<proteinExistence type="predicted"/>
<dbReference type="RefSeq" id="XP_011295628.1">
    <property type="nucleotide sequence ID" value="XM_011297326.2"/>
</dbReference>
<reference evidence="2" key="1">
    <citation type="submission" date="2020-05" db="UniProtKB">
        <authorList>
            <consortium name="EnsemblMetazoa"/>
        </authorList>
    </citation>
    <scope>IDENTIFICATION</scope>
    <source>
        <strain evidence="2">Aabys</strain>
    </source>
</reference>
<evidence type="ECO:0000313" key="4">
    <source>
        <dbReference type="RefSeq" id="XP_011295628.1"/>
    </source>
</evidence>
<gene>
    <name evidence="2" type="primary">105262393</name>
    <name evidence="4" type="synonym">LOC105262393</name>
</gene>
<dbReference type="AlphaFoldDB" id="A0A1I8NIR6"/>
<organism evidence="2">
    <name type="scientific">Musca domestica</name>
    <name type="common">House fly</name>
    <dbReference type="NCBI Taxonomy" id="7370"/>
    <lineage>
        <taxon>Eukaryota</taxon>
        <taxon>Metazoa</taxon>
        <taxon>Ecdysozoa</taxon>
        <taxon>Arthropoda</taxon>
        <taxon>Hexapoda</taxon>
        <taxon>Insecta</taxon>
        <taxon>Pterygota</taxon>
        <taxon>Neoptera</taxon>
        <taxon>Endopterygota</taxon>
        <taxon>Diptera</taxon>
        <taxon>Brachycera</taxon>
        <taxon>Muscomorpha</taxon>
        <taxon>Muscoidea</taxon>
        <taxon>Muscidae</taxon>
        <taxon>Musca</taxon>
    </lineage>
</organism>